<feature type="binding site" evidence="9">
    <location>
        <position position="13"/>
    </location>
    <ligand>
        <name>a divalent metal cation</name>
        <dbReference type="ChEBI" id="CHEBI:60240"/>
    </ligand>
</feature>
<protein>
    <recommendedName>
        <fullName evidence="9">5'-nucleotidase SurE</fullName>
        <ecNumber evidence="9">3.1.3.5</ecNumber>
    </recommendedName>
    <alternativeName>
        <fullName evidence="9">Nucleoside 5'-monophosphate phosphohydrolase</fullName>
    </alternativeName>
</protein>
<gene>
    <name evidence="9 11" type="primary">surE</name>
    <name evidence="11" type="ORF">H9853_08630</name>
</gene>
<evidence type="ECO:0000256" key="5">
    <source>
        <dbReference type="ARBA" id="ARBA00022490"/>
    </source>
</evidence>
<dbReference type="FunFam" id="3.40.1210.10:FF:000001">
    <property type="entry name" value="5'/3'-nucleotidase SurE"/>
    <property type="match status" value="1"/>
</dbReference>
<dbReference type="NCBIfam" id="TIGR00087">
    <property type="entry name" value="surE"/>
    <property type="match status" value="1"/>
</dbReference>
<dbReference type="EC" id="3.1.3.5" evidence="9"/>
<organism evidence="11 12">
    <name type="scientific">Candidatus Sphingobacterium stercoripullorum</name>
    <dbReference type="NCBI Taxonomy" id="2838759"/>
    <lineage>
        <taxon>Bacteria</taxon>
        <taxon>Pseudomonadati</taxon>
        <taxon>Bacteroidota</taxon>
        <taxon>Sphingobacteriia</taxon>
        <taxon>Sphingobacteriales</taxon>
        <taxon>Sphingobacteriaceae</taxon>
        <taxon>Sphingobacterium</taxon>
    </lineage>
</organism>
<comment type="catalytic activity">
    <reaction evidence="1 9">
        <text>a ribonucleoside 5'-phosphate + H2O = a ribonucleoside + phosphate</text>
        <dbReference type="Rhea" id="RHEA:12484"/>
        <dbReference type="ChEBI" id="CHEBI:15377"/>
        <dbReference type="ChEBI" id="CHEBI:18254"/>
        <dbReference type="ChEBI" id="CHEBI:43474"/>
        <dbReference type="ChEBI" id="CHEBI:58043"/>
        <dbReference type="EC" id="3.1.3.5"/>
    </reaction>
</comment>
<sequence>MHKDTPTILVVNDDGITAPGIKVLIEEMKKLGRVVVVAPDSPQSGMGHAITIGKPIRLDRVDLYPGVEMYKCSGTPVDCVKLAVNRVFKGEHPDLCVSGINHGLNHSVNVLYSGTMSAAVEGAIEGIPSIGFSLDDFSEDANFEPARPYVKSIAQQVLNNGLPTSTLLNVNFPNTQELQGVKICRQAGARWIEEFDHRIDPRGREYFWLTGQFKLEDRGEDTDSYALSNGFVSIVPTQFDMTDHRFIPEINSWSFDSEE</sequence>
<dbReference type="Proteomes" id="UP000824156">
    <property type="component" value="Unassembled WGS sequence"/>
</dbReference>
<dbReference type="GO" id="GO:0005737">
    <property type="term" value="C:cytoplasm"/>
    <property type="evidence" value="ECO:0007669"/>
    <property type="project" value="UniProtKB-SubCell"/>
</dbReference>
<dbReference type="NCBIfam" id="NF001490">
    <property type="entry name" value="PRK00346.1-4"/>
    <property type="match status" value="1"/>
</dbReference>
<dbReference type="EMBL" id="DXEZ01000236">
    <property type="protein sequence ID" value="HIX55078.1"/>
    <property type="molecule type" value="Genomic_DNA"/>
</dbReference>
<dbReference type="GO" id="GO:0008253">
    <property type="term" value="F:5'-nucleotidase activity"/>
    <property type="evidence" value="ECO:0007669"/>
    <property type="project" value="UniProtKB-UniRule"/>
</dbReference>
<reference evidence="11" key="2">
    <citation type="submission" date="2021-04" db="EMBL/GenBank/DDBJ databases">
        <authorList>
            <person name="Gilroy R."/>
        </authorList>
    </citation>
    <scope>NUCLEOTIDE SEQUENCE</scope>
    <source>
        <strain evidence="11">1719</strain>
    </source>
</reference>
<evidence type="ECO:0000313" key="12">
    <source>
        <dbReference type="Proteomes" id="UP000824156"/>
    </source>
</evidence>
<evidence type="ECO:0000313" key="11">
    <source>
        <dbReference type="EMBL" id="HIX55078.1"/>
    </source>
</evidence>
<feature type="binding site" evidence="9">
    <location>
        <position position="101"/>
    </location>
    <ligand>
        <name>a divalent metal cation</name>
        <dbReference type="ChEBI" id="CHEBI:60240"/>
    </ligand>
</feature>
<comment type="cofactor">
    <cofactor evidence="9">
        <name>a divalent metal cation</name>
        <dbReference type="ChEBI" id="CHEBI:60240"/>
    </cofactor>
    <text evidence="9">Binds 1 divalent metal cation per subunit.</text>
</comment>
<dbReference type="Gene3D" id="3.40.1210.10">
    <property type="entry name" value="Survival protein SurE-like phosphatase/nucleotidase"/>
    <property type="match status" value="1"/>
</dbReference>
<dbReference type="AlphaFoldDB" id="A0A9D1WA93"/>
<dbReference type="SUPFAM" id="SSF64167">
    <property type="entry name" value="SurE-like"/>
    <property type="match status" value="1"/>
</dbReference>
<dbReference type="PANTHER" id="PTHR30457:SF12">
    <property type="entry name" value="5'_3'-NUCLEOTIDASE SURE"/>
    <property type="match status" value="1"/>
</dbReference>
<dbReference type="PANTHER" id="PTHR30457">
    <property type="entry name" value="5'-NUCLEOTIDASE SURE"/>
    <property type="match status" value="1"/>
</dbReference>
<dbReference type="GO" id="GO:0000166">
    <property type="term" value="F:nucleotide binding"/>
    <property type="evidence" value="ECO:0007669"/>
    <property type="project" value="UniProtKB-KW"/>
</dbReference>
<evidence type="ECO:0000256" key="4">
    <source>
        <dbReference type="ARBA" id="ARBA00011062"/>
    </source>
</evidence>
<evidence type="ECO:0000256" key="3">
    <source>
        <dbReference type="ARBA" id="ARBA00004496"/>
    </source>
</evidence>
<dbReference type="GO" id="GO:0008254">
    <property type="term" value="F:3'-nucleotidase activity"/>
    <property type="evidence" value="ECO:0007669"/>
    <property type="project" value="TreeGrafter"/>
</dbReference>
<name>A0A9D1WA93_9SPHI</name>
<feature type="binding site" evidence="9">
    <location>
        <position position="44"/>
    </location>
    <ligand>
        <name>a divalent metal cation</name>
        <dbReference type="ChEBI" id="CHEBI:60240"/>
    </ligand>
</feature>
<evidence type="ECO:0000256" key="7">
    <source>
        <dbReference type="ARBA" id="ARBA00022741"/>
    </source>
</evidence>
<comment type="subcellular location">
    <subcellularLocation>
        <location evidence="3 9">Cytoplasm</location>
    </subcellularLocation>
</comment>
<dbReference type="Pfam" id="PF01975">
    <property type="entry name" value="SurE"/>
    <property type="match status" value="1"/>
</dbReference>
<feature type="domain" description="Survival protein SurE-like phosphatase/nucleotidase" evidence="10">
    <location>
        <begin position="8"/>
        <end position="191"/>
    </location>
</feature>
<dbReference type="InterPro" id="IPR030048">
    <property type="entry name" value="SurE"/>
</dbReference>
<comment type="caution">
    <text evidence="11">The sequence shown here is derived from an EMBL/GenBank/DDBJ whole genome shotgun (WGS) entry which is preliminary data.</text>
</comment>
<keyword evidence="5 9" id="KW-0963">Cytoplasm</keyword>
<accession>A0A9D1WA93</accession>
<comment type="cofactor">
    <cofactor evidence="2">
        <name>Mg(2+)</name>
        <dbReference type="ChEBI" id="CHEBI:18420"/>
    </cofactor>
</comment>
<evidence type="ECO:0000256" key="1">
    <source>
        <dbReference type="ARBA" id="ARBA00000815"/>
    </source>
</evidence>
<dbReference type="GO" id="GO:0004309">
    <property type="term" value="F:exopolyphosphatase activity"/>
    <property type="evidence" value="ECO:0007669"/>
    <property type="project" value="TreeGrafter"/>
</dbReference>
<dbReference type="NCBIfam" id="NF001492">
    <property type="entry name" value="PRK00346.2-2"/>
    <property type="match status" value="1"/>
</dbReference>
<dbReference type="GO" id="GO:0046872">
    <property type="term" value="F:metal ion binding"/>
    <property type="evidence" value="ECO:0007669"/>
    <property type="project" value="UniProtKB-UniRule"/>
</dbReference>
<feature type="binding site" evidence="9">
    <location>
        <position position="14"/>
    </location>
    <ligand>
        <name>a divalent metal cation</name>
        <dbReference type="ChEBI" id="CHEBI:60240"/>
    </ligand>
</feature>
<comment type="function">
    <text evidence="9">Nucleotidase that shows phosphatase activity on nucleoside 5'-monophosphates.</text>
</comment>
<evidence type="ECO:0000256" key="9">
    <source>
        <dbReference type="HAMAP-Rule" id="MF_00060"/>
    </source>
</evidence>
<dbReference type="HAMAP" id="MF_00060">
    <property type="entry name" value="SurE"/>
    <property type="match status" value="1"/>
</dbReference>
<keyword evidence="8 9" id="KW-0378">Hydrolase</keyword>
<evidence type="ECO:0000256" key="6">
    <source>
        <dbReference type="ARBA" id="ARBA00022723"/>
    </source>
</evidence>
<dbReference type="InterPro" id="IPR036523">
    <property type="entry name" value="SurE-like_sf"/>
</dbReference>
<evidence type="ECO:0000259" key="10">
    <source>
        <dbReference type="Pfam" id="PF01975"/>
    </source>
</evidence>
<evidence type="ECO:0000256" key="8">
    <source>
        <dbReference type="ARBA" id="ARBA00022801"/>
    </source>
</evidence>
<comment type="similarity">
    <text evidence="4 9">Belongs to the SurE nucleotidase family.</text>
</comment>
<evidence type="ECO:0000256" key="2">
    <source>
        <dbReference type="ARBA" id="ARBA00001946"/>
    </source>
</evidence>
<keyword evidence="7 9" id="KW-0547">Nucleotide-binding</keyword>
<keyword evidence="6 9" id="KW-0479">Metal-binding</keyword>
<proteinExistence type="inferred from homology"/>
<reference evidence="11" key="1">
    <citation type="journal article" date="2021" name="PeerJ">
        <title>Extensive microbial diversity within the chicken gut microbiome revealed by metagenomics and culture.</title>
        <authorList>
            <person name="Gilroy R."/>
            <person name="Ravi A."/>
            <person name="Getino M."/>
            <person name="Pursley I."/>
            <person name="Horton D.L."/>
            <person name="Alikhan N.F."/>
            <person name="Baker D."/>
            <person name="Gharbi K."/>
            <person name="Hall N."/>
            <person name="Watson M."/>
            <person name="Adriaenssens E.M."/>
            <person name="Foster-Nyarko E."/>
            <person name="Jarju S."/>
            <person name="Secka A."/>
            <person name="Antonio M."/>
            <person name="Oren A."/>
            <person name="Chaudhuri R.R."/>
            <person name="La Ragione R."/>
            <person name="Hildebrand F."/>
            <person name="Pallen M.J."/>
        </authorList>
    </citation>
    <scope>NUCLEOTIDE SEQUENCE</scope>
    <source>
        <strain evidence="11">1719</strain>
    </source>
</reference>
<dbReference type="InterPro" id="IPR002828">
    <property type="entry name" value="SurE-like_Pase/nucleotidase"/>
</dbReference>